<accession>A0A8J3IT00</accession>
<gene>
    <name evidence="2" type="ORF">KSF_080860</name>
</gene>
<dbReference type="GO" id="GO:0046872">
    <property type="term" value="F:metal ion binding"/>
    <property type="evidence" value="ECO:0007669"/>
    <property type="project" value="UniProtKB-KW"/>
</dbReference>
<feature type="binding site" evidence="1">
    <location>
        <position position="48"/>
    </location>
    <ligand>
        <name>Mg(2+)</name>
        <dbReference type="ChEBI" id="CHEBI:18420"/>
        <label>1</label>
    </ligand>
</feature>
<evidence type="ECO:0008006" key="4">
    <source>
        <dbReference type="Google" id="ProtNLM"/>
    </source>
</evidence>
<dbReference type="SUPFAM" id="SSF101478">
    <property type="entry name" value="ADP-ribosylglycohydrolase"/>
    <property type="match status" value="1"/>
</dbReference>
<evidence type="ECO:0000313" key="3">
    <source>
        <dbReference type="Proteomes" id="UP000597444"/>
    </source>
</evidence>
<dbReference type="PANTHER" id="PTHR16222">
    <property type="entry name" value="ADP-RIBOSYLGLYCOHYDROLASE"/>
    <property type="match status" value="1"/>
</dbReference>
<comment type="cofactor">
    <cofactor evidence="1">
        <name>Mg(2+)</name>
        <dbReference type="ChEBI" id="CHEBI:18420"/>
    </cofactor>
    <text evidence="1">Binds 2 magnesium ions per subunit.</text>
</comment>
<protein>
    <recommendedName>
        <fullName evidence="4">ADP-ribosylglycohydrolase</fullName>
    </recommendedName>
</protein>
<dbReference type="PANTHER" id="PTHR16222:SF12">
    <property type="entry name" value="ADP-RIBOSYLGLYCOHYDROLASE-RELATED"/>
    <property type="match status" value="1"/>
</dbReference>
<evidence type="ECO:0000256" key="1">
    <source>
        <dbReference type="PIRSR" id="PIRSR605502-1"/>
    </source>
</evidence>
<organism evidence="2 3">
    <name type="scientific">Reticulibacter mediterranei</name>
    <dbReference type="NCBI Taxonomy" id="2778369"/>
    <lineage>
        <taxon>Bacteria</taxon>
        <taxon>Bacillati</taxon>
        <taxon>Chloroflexota</taxon>
        <taxon>Ktedonobacteria</taxon>
        <taxon>Ktedonobacterales</taxon>
        <taxon>Reticulibacteraceae</taxon>
        <taxon>Reticulibacter</taxon>
    </lineage>
</organism>
<comment type="caution">
    <text evidence="2">The sequence shown here is derived from an EMBL/GenBank/DDBJ whole genome shotgun (WGS) entry which is preliminary data.</text>
</comment>
<keyword evidence="1" id="KW-0479">Metal-binding</keyword>
<dbReference type="InterPro" id="IPR005502">
    <property type="entry name" value="Ribosyl_crysJ1"/>
</dbReference>
<sequence length="280" mass="30906">MLLELAIGDAYGAGFEYVDSALIRKHNDLSRYVRHPRHNIHRGAYTDDTQMTLAIAEAIVSGEPWTSAMLAQRFVEAFQRDPREGYAGGFYRFLQQVRDGEQFLQEIRPDSDKSGAAMRAAPIGIYPTPQQVIERCTIQAALTHNTRDGIDAAIAAALMTHYFLYHLGPKKALGTFLEEQVGGHNWSTPWSGKVGSKGWMSVRAAITALINSESMSELLKACIDFSGDVDTVATIALAAGSCSSELAQDLPTHLIEKLENGSYGRDYIRELDERLLALRV</sequence>
<dbReference type="AlphaFoldDB" id="A0A8J3IT00"/>
<keyword evidence="3" id="KW-1185">Reference proteome</keyword>
<dbReference type="InterPro" id="IPR050792">
    <property type="entry name" value="ADP-ribosylglycohydrolase"/>
</dbReference>
<reference evidence="2" key="1">
    <citation type="submission" date="2020-10" db="EMBL/GenBank/DDBJ databases">
        <title>Taxonomic study of unclassified bacteria belonging to the class Ktedonobacteria.</title>
        <authorList>
            <person name="Yabe S."/>
            <person name="Wang C.M."/>
            <person name="Zheng Y."/>
            <person name="Sakai Y."/>
            <person name="Cavaletti L."/>
            <person name="Monciardini P."/>
            <person name="Donadio S."/>
        </authorList>
    </citation>
    <scope>NUCLEOTIDE SEQUENCE</scope>
    <source>
        <strain evidence="2">ID150040</strain>
    </source>
</reference>
<evidence type="ECO:0000313" key="2">
    <source>
        <dbReference type="EMBL" id="GHO98038.1"/>
    </source>
</evidence>
<dbReference type="InterPro" id="IPR036705">
    <property type="entry name" value="Ribosyl_crysJ1_sf"/>
</dbReference>
<dbReference type="RefSeq" id="WP_220208806.1">
    <property type="nucleotide sequence ID" value="NZ_BNJK01000002.1"/>
</dbReference>
<dbReference type="Pfam" id="PF03747">
    <property type="entry name" value="ADP_ribosyl_GH"/>
    <property type="match status" value="1"/>
</dbReference>
<feature type="binding site" evidence="1">
    <location>
        <position position="47"/>
    </location>
    <ligand>
        <name>Mg(2+)</name>
        <dbReference type="ChEBI" id="CHEBI:18420"/>
        <label>1</label>
    </ligand>
</feature>
<keyword evidence="1" id="KW-0460">Magnesium</keyword>
<dbReference type="EMBL" id="BNJK01000002">
    <property type="protein sequence ID" value="GHO98038.1"/>
    <property type="molecule type" value="Genomic_DNA"/>
</dbReference>
<name>A0A8J3IT00_9CHLR</name>
<dbReference type="Proteomes" id="UP000597444">
    <property type="component" value="Unassembled WGS sequence"/>
</dbReference>
<dbReference type="Gene3D" id="1.10.4080.10">
    <property type="entry name" value="ADP-ribosylation/Crystallin J1"/>
    <property type="match status" value="1"/>
</dbReference>
<feature type="binding site" evidence="1">
    <location>
        <position position="46"/>
    </location>
    <ligand>
        <name>Mg(2+)</name>
        <dbReference type="ChEBI" id="CHEBI:18420"/>
        <label>1</label>
    </ligand>
</feature>
<proteinExistence type="predicted"/>